<evidence type="ECO:0000256" key="9">
    <source>
        <dbReference type="SAM" id="Phobius"/>
    </source>
</evidence>
<dbReference type="AlphaFoldDB" id="N1W3Z6"/>
<keyword evidence="4" id="KW-1003">Cell membrane</keyword>
<dbReference type="GO" id="GO:0015297">
    <property type="term" value="F:antiporter activity"/>
    <property type="evidence" value="ECO:0007669"/>
    <property type="project" value="UniProtKB-KW"/>
</dbReference>
<evidence type="ECO:0000256" key="3">
    <source>
        <dbReference type="ARBA" id="ARBA00022449"/>
    </source>
</evidence>
<proteinExistence type="inferred from homology"/>
<evidence type="ECO:0000259" key="10">
    <source>
        <dbReference type="Pfam" id="PF03553"/>
    </source>
</evidence>
<sequence>MEREKQNSIFLSLSPLLYLVLSILLFRFVWVIPYPHPVALLVAGLLSFLQRGNRKIVFLKSAFRKNFLSVLPAMEILFFVGMLIASWAHSGVLLTMIQTGILFLQPDYFLPSLAIVSAIAAMVSGSSWTTAGTLGVALMGVAEVISFPQTMAAGAIVSGCYFGDKLSPLSDTTNLASSLTHVPIWTHIRHMLKTTCISFGVAIFAFYVLNVYTLDSNQITNLSLQSESLLSGPNHQIFWLKFIPVVLVFGSALFKLHIRLSLLLGIISAIGFSISELGFQFSIGKSLVYGFVSHSGNDVLDRFLSGGGVVAILPTEILILSAVWFGAVVEGYGYLNEILMHIKNWAKDRWDILLSTMGTSFLLNLVTADQYLSLVIPARAFRSLAEEKGIPEKDISRSLEDSGTITSPLIPWNSCGAFMSTSLGVSVLSFFPFVFFNLFHVILSVSLLLIAKNKFKSSYLNKSSS</sequence>
<feature type="transmembrane region" description="Helical" evidence="9">
    <location>
        <begin position="32"/>
        <end position="49"/>
    </location>
</feature>
<dbReference type="Proteomes" id="UP000012371">
    <property type="component" value="Unassembled WGS sequence"/>
</dbReference>
<keyword evidence="6 9" id="KW-1133">Transmembrane helix</keyword>
<dbReference type="Pfam" id="PF03553">
    <property type="entry name" value="Na_H_antiporter"/>
    <property type="match status" value="1"/>
</dbReference>
<evidence type="ECO:0000256" key="4">
    <source>
        <dbReference type="ARBA" id="ARBA00022475"/>
    </source>
</evidence>
<feature type="transmembrane region" description="Helical" evidence="9">
    <location>
        <begin position="261"/>
        <end position="283"/>
    </location>
</feature>
<feature type="transmembrane region" description="Helical" evidence="9">
    <location>
        <begin position="70"/>
        <end position="88"/>
    </location>
</feature>
<dbReference type="EMBL" id="AOGW02000008">
    <property type="protein sequence ID" value="EMY62386.1"/>
    <property type="molecule type" value="Genomic_DNA"/>
</dbReference>
<feature type="transmembrane region" description="Helical" evidence="9">
    <location>
        <begin position="430"/>
        <end position="451"/>
    </location>
</feature>
<keyword evidence="3" id="KW-0050">Antiport</keyword>
<feature type="transmembrane region" description="Helical" evidence="9">
    <location>
        <begin position="196"/>
        <end position="214"/>
    </location>
</feature>
<evidence type="ECO:0000256" key="5">
    <source>
        <dbReference type="ARBA" id="ARBA00022692"/>
    </source>
</evidence>
<feature type="transmembrane region" description="Helical" evidence="9">
    <location>
        <begin position="237"/>
        <end position="254"/>
    </location>
</feature>
<keyword evidence="2" id="KW-0813">Transport</keyword>
<dbReference type="GO" id="GO:0005886">
    <property type="term" value="C:plasma membrane"/>
    <property type="evidence" value="ECO:0007669"/>
    <property type="project" value="UniProtKB-SubCell"/>
</dbReference>
<protein>
    <submittedName>
        <fullName evidence="11">Na+/H+ antiporter NhaC</fullName>
    </submittedName>
</protein>
<reference evidence="11" key="1">
    <citation type="submission" date="2013-03" db="EMBL/GenBank/DDBJ databases">
        <authorList>
            <person name="Harkins D.M."/>
            <person name="Durkin A.S."/>
            <person name="Brinkac L.M."/>
            <person name="Haft D.H."/>
            <person name="Selengut J.D."/>
            <person name="Sanka R."/>
            <person name="DePew J."/>
            <person name="Purushe J."/>
            <person name="Hartskeerl R.A."/>
            <person name="Ahmed A."/>
            <person name="van der Linden H."/>
            <person name="Goris M.G.A."/>
            <person name="Vinetz J.M."/>
            <person name="Sutton G.G."/>
            <person name="Nierman W.C."/>
            <person name="Fouts D.E."/>
        </authorList>
    </citation>
    <scope>NUCLEOTIDE SEQUENCE [LARGE SCALE GENOMIC DNA]</scope>
    <source>
        <strain evidence="11">LT 11-33</strain>
    </source>
</reference>
<keyword evidence="12" id="KW-1185">Reference proteome</keyword>
<keyword evidence="7 9" id="KW-0472">Membrane</keyword>
<feature type="transmembrane region" description="Helical" evidence="9">
    <location>
        <begin position="350"/>
        <end position="368"/>
    </location>
</feature>
<gene>
    <name evidence="11" type="ORF">LEP1GSC203_2402</name>
</gene>
<feature type="transmembrane region" description="Helical" evidence="9">
    <location>
        <begin position="7"/>
        <end position="26"/>
    </location>
</feature>
<dbReference type="RefSeq" id="WP_002973134.1">
    <property type="nucleotide sequence ID" value="NZ_AOGW02000008.1"/>
</dbReference>
<evidence type="ECO:0000256" key="1">
    <source>
        <dbReference type="ARBA" id="ARBA00004651"/>
    </source>
</evidence>
<dbReference type="InterPro" id="IPR018461">
    <property type="entry name" value="Na/H_Antiport_NhaC-like_C"/>
</dbReference>
<comment type="subcellular location">
    <subcellularLocation>
        <location evidence="1">Cell membrane</location>
        <topology evidence="1">Multi-pass membrane protein</topology>
    </subcellularLocation>
</comment>
<feature type="domain" description="Na+/H+ antiporter NhaC-like C-terminal" evidence="10">
    <location>
        <begin position="159"/>
        <end position="450"/>
    </location>
</feature>
<name>N1W3Z6_9LEPT</name>
<organism evidence="11 12">
    <name type="scientific">Leptospira terpstrae serovar Hualin str. LT 11-33 = ATCC 700639</name>
    <dbReference type="NCBI Taxonomy" id="1257025"/>
    <lineage>
        <taxon>Bacteria</taxon>
        <taxon>Pseudomonadati</taxon>
        <taxon>Spirochaetota</taxon>
        <taxon>Spirochaetia</taxon>
        <taxon>Leptospirales</taxon>
        <taxon>Leptospiraceae</taxon>
        <taxon>Leptospira</taxon>
    </lineage>
</organism>
<comment type="caution">
    <text evidence="11">The sequence shown here is derived from an EMBL/GenBank/DDBJ whole genome shotgun (WGS) entry which is preliminary data.</text>
</comment>
<accession>N1W3Z6</accession>
<evidence type="ECO:0000313" key="11">
    <source>
        <dbReference type="EMBL" id="EMY62386.1"/>
    </source>
</evidence>
<dbReference type="PANTHER" id="PTHR33451:SF3">
    <property type="entry name" value="MALATE-2H(+)_NA(+)-LACTATE ANTIPORTER"/>
    <property type="match status" value="1"/>
</dbReference>
<evidence type="ECO:0000256" key="8">
    <source>
        <dbReference type="ARBA" id="ARBA00038435"/>
    </source>
</evidence>
<dbReference type="PANTHER" id="PTHR33451">
    <property type="entry name" value="MALATE-2H(+)/NA(+)-LACTATE ANTIPORTER"/>
    <property type="match status" value="1"/>
</dbReference>
<evidence type="ECO:0000256" key="6">
    <source>
        <dbReference type="ARBA" id="ARBA00022989"/>
    </source>
</evidence>
<evidence type="ECO:0000256" key="7">
    <source>
        <dbReference type="ARBA" id="ARBA00023136"/>
    </source>
</evidence>
<evidence type="ECO:0000256" key="2">
    <source>
        <dbReference type="ARBA" id="ARBA00022448"/>
    </source>
</evidence>
<feature type="transmembrane region" description="Helical" evidence="9">
    <location>
        <begin position="108"/>
        <end position="141"/>
    </location>
</feature>
<keyword evidence="5 9" id="KW-0812">Transmembrane</keyword>
<dbReference type="STRING" id="1257025.LEP1GSC203_2402"/>
<evidence type="ECO:0000313" key="12">
    <source>
        <dbReference type="Proteomes" id="UP000012371"/>
    </source>
</evidence>
<comment type="similarity">
    <text evidence="8">Belongs to the NhaC Na(+)/H(+) (TC 2.A.35) antiporter family.</text>
</comment>
<dbReference type="InterPro" id="IPR052180">
    <property type="entry name" value="NhaC_Na-H+_Antiporter"/>
</dbReference>
<feature type="transmembrane region" description="Helical" evidence="9">
    <location>
        <begin position="303"/>
        <end position="329"/>
    </location>
</feature>